<accession>A0A5B8YAF1</accession>
<protein>
    <submittedName>
        <fullName evidence="1">Uncharacterized protein</fullName>
    </submittedName>
</protein>
<sequence>MSRSDNKLSIRTHGLNLDLEGEAADVRRAYRALRSQLIEQFYQTMIERRGPNDRTLELPVIDDGLGESTVVDEDESDENFINLVVCEDIYNKMYLLDEQRFSESFLSRFLRGSELRRIYVDADLEEGLRDRVDVGSTLWRELTAAGKAAVGRSD</sequence>
<keyword evidence="2" id="KW-1185">Reference proteome</keyword>
<dbReference type="AlphaFoldDB" id="A0A4Y6PYS5"/>
<reference evidence="1 2" key="1">
    <citation type="submission" date="2019-06" db="EMBL/GenBank/DDBJ databases">
        <title>Persicimonas caeni gen. nov., sp. nov., a predatory bacterium isolated from solar saltern.</title>
        <authorList>
            <person name="Wang S."/>
        </authorList>
    </citation>
    <scope>NUCLEOTIDE SEQUENCE [LARGE SCALE GENOMIC DNA]</scope>
    <source>
        <strain evidence="1 2">YN101</strain>
    </source>
</reference>
<dbReference type="OrthoDB" id="5508346at2"/>
<proteinExistence type="predicted"/>
<gene>
    <name evidence="1" type="ORF">FIV42_22380</name>
</gene>
<accession>A0A4Y6PYS5</accession>
<dbReference type="RefSeq" id="WP_141199846.1">
    <property type="nucleotide sequence ID" value="NZ_CP041186.1"/>
</dbReference>
<evidence type="ECO:0000313" key="1">
    <source>
        <dbReference type="EMBL" id="QDG53390.1"/>
    </source>
</evidence>
<name>A0A4Y6PYS5_PERCE</name>
<evidence type="ECO:0000313" key="2">
    <source>
        <dbReference type="Proteomes" id="UP000315995"/>
    </source>
</evidence>
<dbReference type="Proteomes" id="UP000315995">
    <property type="component" value="Chromosome"/>
</dbReference>
<dbReference type="EMBL" id="CP041186">
    <property type="protein sequence ID" value="QDG53390.1"/>
    <property type="molecule type" value="Genomic_DNA"/>
</dbReference>
<organism evidence="1 2">
    <name type="scientific">Persicimonas caeni</name>
    <dbReference type="NCBI Taxonomy" id="2292766"/>
    <lineage>
        <taxon>Bacteria</taxon>
        <taxon>Deltaproteobacteria</taxon>
        <taxon>Bradymonadales</taxon>
        <taxon>Bradymonadaceae</taxon>
        <taxon>Persicimonas</taxon>
    </lineage>
</organism>